<dbReference type="OrthoDB" id="5769880at2"/>
<dbReference type="STRING" id="1123010.SAMN02745724_02995"/>
<evidence type="ECO:0000313" key="2">
    <source>
        <dbReference type="EMBL" id="SFC94378.1"/>
    </source>
</evidence>
<name>A0A1I1NFY7_9GAMM</name>
<sequence length="113" mass="12714">MDTQVQFPNDDNGELLADMANAGIDLSQLHIIDFFILFEEKQDAEKFEIEIGKDDLAPKTQLQKCPDTGVWEVITSIKMVPDHTLLGQMEQYFESFANPLNGYGDGWGIMASE</sequence>
<dbReference type="SUPFAM" id="SSF89946">
    <property type="entry name" value="Hypothetical protein VC0424"/>
    <property type="match status" value="1"/>
</dbReference>
<reference evidence="2 3" key="1">
    <citation type="submission" date="2016-10" db="EMBL/GenBank/DDBJ databases">
        <authorList>
            <person name="de Groot N.N."/>
        </authorList>
    </citation>
    <scope>NUCLEOTIDE SEQUENCE [LARGE SCALE GENOMIC DNA]</scope>
    <source>
        <strain evidence="2 3">DSM 6059</strain>
    </source>
</reference>
<protein>
    <submittedName>
        <fullName evidence="2">Regulator of ribonuclease activity B</fullName>
    </submittedName>
</protein>
<dbReference type="RefSeq" id="WP_091985711.1">
    <property type="nucleotide sequence ID" value="NZ_FOLO01000024.1"/>
</dbReference>
<keyword evidence="3" id="KW-1185">Reference proteome</keyword>
<proteinExistence type="predicted"/>
<dbReference type="Pfam" id="PF06877">
    <property type="entry name" value="RraB"/>
    <property type="match status" value="1"/>
</dbReference>
<dbReference type="InterPro" id="IPR036701">
    <property type="entry name" value="RraB-like_sf"/>
</dbReference>
<feature type="domain" description="Regulator of ribonuclease activity B" evidence="1">
    <location>
        <begin position="10"/>
        <end position="108"/>
    </location>
</feature>
<accession>A0A1I1NFY7</accession>
<evidence type="ECO:0000259" key="1">
    <source>
        <dbReference type="Pfam" id="PF06877"/>
    </source>
</evidence>
<dbReference type="AlphaFoldDB" id="A0A1I1NFY7"/>
<dbReference type="InterPro" id="IPR009671">
    <property type="entry name" value="RraB_dom"/>
</dbReference>
<evidence type="ECO:0000313" key="3">
    <source>
        <dbReference type="Proteomes" id="UP000198862"/>
    </source>
</evidence>
<dbReference type="Proteomes" id="UP000198862">
    <property type="component" value="Unassembled WGS sequence"/>
</dbReference>
<gene>
    <name evidence="2" type="ORF">SAMN02745724_02995</name>
</gene>
<organism evidence="2 3">
    <name type="scientific">Pseudoalteromonas denitrificans DSM 6059</name>
    <dbReference type="NCBI Taxonomy" id="1123010"/>
    <lineage>
        <taxon>Bacteria</taxon>
        <taxon>Pseudomonadati</taxon>
        <taxon>Pseudomonadota</taxon>
        <taxon>Gammaproteobacteria</taxon>
        <taxon>Alteromonadales</taxon>
        <taxon>Pseudoalteromonadaceae</taxon>
        <taxon>Pseudoalteromonas</taxon>
    </lineage>
</organism>
<dbReference type="Gene3D" id="3.30.70.970">
    <property type="entry name" value="RraB-like"/>
    <property type="match status" value="1"/>
</dbReference>
<dbReference type="EMBL" id="FOLO01000024">
    <property type="protein sequence ID" value="SFC94378.1"/>
    <property type="molecule type" value="Genomic_DNA"/>
</dbReference>